<dbReference type="AlphaFoldDB" id="A0A4U6XJ74"/>
<reference evidence="1 2" key="1">
    <citation type="journal article" date="2019" name="PLoS ONE">
        <title>Comparative genome analysis indicates high evolutionary potential of pathogenicity genes in Colletotrichum tanaceti.</title>
        <authorList>
            <person name="Lelwala R.V."/>
            <person name="Korhonen P.K."/>
            <person name="Young N.D."/>
            <person name="Scott J.B."/>
            <person name="Ades P.A."/>
            <person name="Gasser R.B."/>
            <person name="Taylor P.W.J."/>
        </authorList>
    </citation>
    <scope>NUCLEOTIDE SEQUENCE [LARGE SCALE GENOMIC DNA]</scope>
    <source>
        <strain evidence="1">BRIP57314</strain>
    </source>
</reference>
<sequence length="123" mass="13762">MPAVANEYMAPHKLGHNEVVTGLAFEIQLECDLARVRRCFDTITMASDALSNFKDVRIVPLEAPITAFNGPLQDLDHWSIEIEKVISPLVSDSMTRQPSPSWARWTKAKLEASLSKVKVRVSK</sequence>
<accession>A0A4U6XJ74</accession>
<name>A0A4U6XJ74_9PEZI</name>
<gene>
    <name evidence="1" type="ORF">CTA1_1902</name>
</gene>
<organism evidence="1 2">
    <name type="scientific">Colletotrichum tanaceti</name>
    <dbReference type="NCBI Taxonomy" id="1306861"/>
    <lineage>
        <taxon>Eukaryota</taxon>
        <taxon>Fungi</taxon>
        <taxon>Dikarya</taxon>
        <taxon>Ascomycota</taxon>
        <taxon>Pezizomycotina</taxon>
        <taxon>Sordariomycetes</taxon>
        <taxon>Hypocreomycetidae</taxon>
        <taxon>Glomerellales</taxon>
        <taxon>Glomerellaceae</taxon>
        <taxon>Colletotrichum</taxon>
        <taxon>Colletotrichum destructivum species complex</taxon>
    </lineage>
</organism>
<evidence type="ECO:0000313" key="1">
    <source>
        <dbReference type="EMBL" id="TKW55549.1"/>
    </source>
</evidence>
<evidence type="ECO:0000313" key="2">
    <source>
        <dbReference type="Proteomes" id="UP000310108"/>
    </source>
</evidence>
<proteinExistence type="predicted"/>
<keyword evidence="2" id="KW-1185">Reference proteome</keyword>
<protein>
    <submittedName>
        <fullName evidence="1">Uncharacterized protein</fullName>
    </submittedName>
</protein>
<dbReference type="EMBL" id="PJEX01000095">
    <property type="protein sequence ID" value="TKW55549.1"/>
    <property type="molecule type" value="Genomic_DNA"/>
</dbReference>
<dbReference type="Proteomes" id="UP000310108">
    <property type="component" value="Unassembled WGS sequence"/>
</dbReference>
<comment type="caution">
    <text evidence="1">The sequence shown here is derived from an EMBL/GenBank/DDBJ whole genome shotgun (WGS) entry which is preliminary data.</text>
</comment>